<reference evidence="2 3" key="1">
    <citation type="submission" date="2024-05" db="EMBL/GenBank/DDBJ databases">
        <authorList>
            <person name="Duchaud E."/>
        </authorList>
    </citation>
    <scope>NUCLEOTIDE SEQUENCE [LARGE SCALE GENOMIC DNA]</scope>
    <source>
        <strain evidence="2">Ena-SAMPLE-TAB-13-05-2024-13:56:06:370-140308</strain>
    </source>
</reference>
<dbReference type="RefSeq" id="WP_348718207.1">
    <property type="nucleotide sequence ID" value="NZ_CAXJIO010000014.1"/>
</dbReference>
<dbReference type="Proteomes" id="UP001497527">
    <property type="component" value="Unassembled WGS sequence"/>
</dbReference>
<gene>
    <name evidence="2" type="ORF">T190423A01A_50093</name>
</gene>
<keyword evidence="2" id="KW-0378">Hydrolase</keyword>
<evidence type="ECO:0000313" key="2">
    <source>
        <dbReference type="EMBL" id="CAL2103845.1"/>
    </source>
</evidence>
<dbReference type="GO" id="GO:0016787">
    <property type="term" value="F:hydrolase activity"/>
    <property type="evidence" value="ECO:0007669"/>
    <property type="project" value="UniProtKB-KW"/>
</dbReference>
<keyword evidence="3" id="KW-1185">Reference proteome</keyword>
<comment type="caution">
    <text evidence="2">The sequence shown here is derived from an EMBL/GenBank/DDBJ whole genome shotgun (WGS) entry which is preliminary data.</text>
</comment>
<dbReference type="Gene3D" id="3.40.50.1820">
    <property type="entry name" value="alpha/beta hydrolase"/>
    <property type="match status" value="1"/>
</dbReference>
<dbReference type="Pfam" id="PF00561">
    <property type="entry name" value="Abhydrolase_1"/>
    <property type="match status" value="1"/>
</dbReference>
<accession>A0ABP1F2V4</accession>
<sequence>MIKLLKKMFKRSFQFIGALLVLLILAGLLFRLFGPKPYEAKGRLVSVNDTKFHINSSGKKNNKPTLIIEAGGGLPTEYYHWLNEGLKDSIRVVRYDRAGVGYSELNDTPRDAKTIARELHDLLKESGESPPYILAGHSLGGPYIRVFTQLYPDEVVGLVFIDATHPEQVERFNAAPESSFRFKTAVWGINVATFFADTGVLGLIESFTGPTFAAKGLPDEINSRMRDMLLDGKGLRAYKGELENYHTNLKLAQKANQLGPIPVRVFTAVEMNRASYIERGIDPDKYLKELIAAQKEFINVSSIGKQILIDGNHQTIFTHKNNAAIINNEIIELLKEIEKTNFNAGNKH</sequence>
<feature type="domain" description="AB hydrolase-1" evidence="1">
    <location>
        <begin position="66"/>
        <end position="167"/>
    </location>
</feature>
<proteinExistence type="predicted"/>
<dbReference type="EMBL" id="CAXJIO010000014">
    <property type="protein sequence ID" value="CAL2103845.1"/>
    <property type="molecule type" value="Genomic_DNA"/>
</dbReference>
<dbReference type="InterPro" id="IPR029058">
    <property type="entry name" value="AB_hydrolase_fold"/>
</dbReference>
<dbReference type="InterPro" id="IPR000073">
    <property type="entry name" value="AB_hydrolase_1"/>
</dbReference>
<dbReference type="SUPFAM" id="SSF53474">
    <property type="entry name" value="alpha/beta-Hydrolases"/>
    <property type="match status" value="1"/>
</dbReference>
<evidence type="ECO:0000259" key="1">
    <source>
        <dbReference type="Pfam" id="PF00561"/>
    </source>
</evidence>
<name>A0ABP1F2V4_9FLAO</name>
<evidence type="ECO:0000313" key="3">
    <source>
        <dbReference type="Proteomes" id="UP001497527"/>
    </source>
</evidence>
<protein>
    <submittedName>
        <fullName evidence="2">Alpha/beta hydrolase</fullName>
    </submittedName>
</protein>
<organism evidence="2 3">
    <name type="scientific">Tenacibaculum polynesiense</name>
    <dbReference type="NCBI Taxonomy" id="3137857"/>
    <lineage>
        <taxon>Bacteria</taxon>
        <taxon>Pseudomonadati</taxon>
        <taxon>Bacteroidota</taxon>
        <taxon>Flavobacteriia</taxon>
        <taxon>Flavobacteriales</taxon>
        <taxon>Flavobacteriaceae</taxon>
        <taxon>Tenacibaculum</taxon>
    </lineage>
</organism>